<dbReference type="RefSeq" id="WP_213382095.1">
    <property type="nucleotide sequence ID" value="NZ_AP024564.1"/>
</dbReference>
<organism evidence="1 2">
    <name type="scientific">Allochromatium tepidum</name>
    <dbReference type="NCBI Taxonomy" id="553982"/>
    <lineage>
        <taxon>Bacteria</taxon>
        <taxon>Pseudomonadati</taxon>
        <taxon>Pseudomonadota</taxon>
        <taxon>Gammaproteobacteria</taxon>
        <taxon>Chromatiales</taxon>
        <taxon>Chromatiaceae</taxon>
        <taxon>Allochromatium</taxon>
    </lineage>
</organism>
<name>A0ABM7QS81_9GAMM</name>
<evidence type="ECO:0000313" key="2">
    <source>
        <dbReference type="Proteomes" id="UP000680679"/>
    </source>
</evidence>
<reference evidence="1 2" key="1">
    <citation type="submission" date="2021-04" db="EMBL/GenBank/DDBJ databases">
        <title>Complete genome sequencing of Allochromatium tepidum strain NZ.</title>
        <authorList>
            <person name="Tsukatani Y."/>
            <person name="Mori H."/>
        </authorList>
    </citation>
    <scope>NUCLEOTIDE SEQUENCE [LARGE SCALE GENOMIC DNA]</scope>
    <source>
        <strain evidence="1 2">NZ</strain>
        <plasmid evidence="1 2">pAt1</plasmid>
    </source>
</reference>
<accession>A0ABM7QS81</accession>
<dbReference type="Proteomes" id="UP000680679">
    <property type="component" value="Plasmid pAt1"/>
</dbReference>
<dbReference type="EMBL" id="AP024564">
    <property type="protein sequence ID" value="BCU08493.1"/>
    <property type="molecule type" value="Genomic_DNA"/>
</dbReference>
<evidence type="ECO:0000313" key="1">
    <source>
        <dbReference type="EMBL" id="BCU08493.1"/>
    </source>
</evidence>
<sequence length="69" mass="7746">MKQKELLQIIERAIKAQEHFLTDVAQNDNPQVHLMVQVVRGRLDALKCTKEAIEGNVFALKILGEGAHP</sequence>
<keyword evidence="1" id="KW-0614">Plasmid</keyword>
<keyword evidence="2" id="KW-1185">Reference proteome</keyword>
<protein>
    <submittedName>
        <fullName evidence="1">Uncharacterized protein</fullName>
    </submittedName>
</protein>
<gene>
    <name evidence="1" type="ORF">Atep_31700</name>
</gene>
<geneLocation type="plasmid" evidence="1 2">
    <name>pAt1</name>
</geneLocation>
<proteinExistence type="predicted"/>